<name>Q7USW6_RHOBA</name>
<dbReference type="EnsemblBacteria" id="CAD73676">
    <property type="protein sequence ID" value="CAD73676"/>
    <property type="gene ID" value="RB4262"/>
</dbReference>
<keyword evidence="2" id="KW-1185">Reference proteome</keyword>
<dbReference type="EMBL" id="BX294140">
    <property type="protein sequence ID" value="CAD73676.1"/>
    <property type="molecule type" value="Genomic_DNA"/>
</dbReference>
<dbReference type="Proteomes" id="UP000001025">
    <property type="component" value="Chromosome"/>
</dbReference>
<organism evidence="1 2">
    <name type="scientific">Rhodopirellula baltica (strain DSM 10527 / NCIMB 13988 / SH1)</name>
    <dbReference type="NCBI Taxonomy" id="243090"/>
    <lineage>
        <taxon>Bacteria</taxon>
        <taxon>Pseudomonadati</taxon>
        <taxon>Planctomycetota</taxon>
        <taxon>Planctomycetia</taxon>
        <taxon>Pirellulales</taxon>
        <taxon>Pirellulaceae</taxon>
        <taxon>Rhodopirellula</taxon>
    </lineage>
</organism>
<proteinExistence type="predicted"/>
<evidence type="ECO:0000313" key="1">
    <source>
        <dbReference type="EMBL" id="CAD73676.1"/>
    </source>
</evidence>
<dbReference type="KEGG" id="rba:RB4262"/>
<sequence length="56" mass="5852">MAAWAGLGAVSQDSIIASFVLGGVAETCGQPSCRDCQSWRPEDLISGIQCSSMFRG</sequence>
<gene>
    <name evidence="1" type="ordered locus">RB4262</name>
</gene>
<protein>
    <submittedName>
        <fullName evidence="1">Uncharacterized protein</fullName>
    </submittedName>
</protein>
<dbReference type="AlphaFoldDB" id="Q7USW6"/>
<evidence type="ECO:0000313" key="2">
    <source>
        <dbReference type="Proteomes" id="UP000001025"/>
    </source>
</evidence>
<dbReference type="HOGENOM" id="CLU_3011288_0_0_0"/>
<dbReference type="STRING" id="243090.RB4262"/>
<accession>Q7USW6</accession>
<reference evidence="1 2" key="1">
    <citation type="journal article" date="2003" name="Proc. Natl. Acad. Sci. U.S.A.">
        <title>Complete genome sequence of the marine planctomycete Pirellula sp. strain 1.</title>
        <authorList>
            <person name="Gloeckner F.O."/>
            <person name="Kube M."/>
            <person name="Bauer M."/>
            <person name="Teeling H."/>
            <person name="Lombardot T."/>
            <person name="Ludwig W."/>
            <person name="Gade D."/>
            <person name="Beck A."/>
            <person name="Borzym K."/>
            <person name="Heitmann K."/>
            <person name="Rabus R."/>
            <person name="Schlesner H."/>
            <person name="Amann R."/>
            <person name="Reinhardt R."/>
        </authorList>
    </citation>
    <scope>NUCLEOTIDE SEQUENCE [LARGE SCALE GENOMIC DNA]</scope>
    <source>
        <strain evidence="2">DSM 10527 / NCIMB 13988 / SH1</strain>
    </source>
</reference>
<dbReference type="InParanoid" id="Q7USW6"/>